<protein>
    <recommendedName>
        <fullName evidence="3">CUE domain-containing protein</fullName>
    </recommendedName>
</protein>
<dbReference type="GeneID" id="34518508"/>
<dbReference type="InterPro" id="IPR041807">
    <property type="entry name" value="Cue5/Don1_CUE"/>
</dbReference>
<dbReference type="InterPro" id="IPR009060">
    <property type="entry name" value="UBA-like_sf"/>
</dbReference>
<dbReference type="Pfam" id="PF02845">
    <property type="entry name" value="CUE"/>
    <property type="match status" value="1"/>
</dbReference>
<feature type="compositionally biased region" description="Low complexity" evidence="2">
    <location>
        <begin position="46"/>
        <end position="61"/>
    </location>
</feature>
<evidence type="ECO:0000313" key="5">
    <source>
        <dbReference type="Proteomes" id="UP000019384"/>
    </source>
</evidence>
<feature type="domain" description="CUE" evidence="3">
    <location>
        <begin position="72"/>
        <end position="116"/>
    </location>
</feature>
<evidence type="ECO:0000313" key="4">
    <source>
        <dbReference type="EMBL" id="CDK25107.1"/>
    </source>
</evidence>
<evidence type="ECO:0000259" key="3">
    <source>
        <dbReference type="PROSITE" id="PS51140"/>
    </source>
</evidence>
<dbReference type="Gene3D" id="1.10.8.10">
    <property type="entry name" value="DNA helicase RuvA subunit, C-terminal domain"/>
    <property type="match status" value="1"/>
</dbReference>
<dbReference type="AlphaFoldDB" id="W6MKC7"/>
<evidence type="ECO:0000256" key="2">
    <source>
        <dbReference type="SAM" id="MobiDB-lite"/>
    </source>
</evidence>
<dbReference type="EMBL" id="HG793125">
    <property type="protein sequence ID" value="CDK25107.1"/>
    <property type="molecule type" value="Genomic_DNA"/>
</dbReference>
<feature type="region of interest" description="Disordered" evidence="2">
    <location>
        <begin position="239"/>
        <end position="262"/>
    </location>
</feature>
<dbReference type="Proteomes" id="UP000019384">
    <property type="component" value="Unassembled WGS sequence"/>
</dbReference>
<feature type="region of interest" description="Disordered" evidence="2">
    <location>
        <begin position="282"/>
        <end position="346"/>
    </location>
</feature>
<accession>W6MKC7</accession>
<evidence type="ECO:0000256" key="1">
    <source>
        <dbReference type="ARBA" id="ARBA00022786"/>
    </source>
</evidence>
<dbReference type="SMART" id="SM00546">
    <property type="entry name" value="CUE"/>
    <property type="match status" value="1"/>
</dbReference>
<feature type="region of interest" description="Disordered" evidence="2">
    <location>
        <begin position="1"/>
        <end position="74"/>
    </location>
</feature>
<feature type="compositionally biased region" description="Basic and acidic residues" evidence="2">
    <location>
        <begin position="19"/>
        <end position="34"/>
    </location>
</feature>
<dbReference type="OrthoDB" id="9942608at2759"/>
<proteinExistence type="predicted"/>
<dbReference type="InterPro" id="IPR003892">
    <property type="entry name" value="CUE"/>
</dbReference>
<feature type="compositionally biased region" description="Polar residues" evidence="2">
    <location>
        <begin position="251"/>
        <end position="262"/>
    </location>
</feature>
<dbReference type="STRING" id="1382522.W6MKC7"/>
<dbReference type="HOGENOM" id="CLU_037447_0_0_1"/>
<organism evidence="4 5">
    <name type="scientific">Kuraishia capsulata CBS 1993</name>
    <dbReference type="NCBI Taxonomy" id="1382522"/>
    <lineage>
        <taxon>Eukaryota</taxon>
        <taxon>Fungi</taxon>
        <taxon>Dikarya</taxon>
        <taxon>Ascomycota</taxon>
        <taxon>Saccharomycotina</taxon>
        <taxon>Pichiomycetes</taxon>
        <taxon>Pichiales</taxon>
        <taxon>Pichiaceae</taxon>
        <taxon>Kuraishia</taxon>
    </lineage>
</organism>
<keyword evidence="1" id="KW-0833">Ubl conjugation pathway</keyword>
<dbReference type="GO" id="GO:0043130">
    <property type="term" value="F:ubiquitin binding"/>
    <property type="evidence" value="ECO:0007669"/>
    <property type="project" value="InterPro"/>
</dbReference>
<dbReference type="SUPFAM" id="SSF46934">
    <property type="entry name" value="UBA-like"/>
    <property type="match status" value="1"/>
</dbReference>
<reference evidence="4" key="1">
    <citation type="submission" date="2013-12" db="EMBL/GenBank/DDBJ databases">
        <authorList>
            <person name="Genoscope - CEA"/>
        </authorList>
    </citation>
    <scope>NUCLEOTIDE SEQUENCE</scope>
    <source>
        <strain evidence="4">CBS 1993</strain>
    </source>
</reference>
<feature type="compositionally biased region" description="Acidic residues" evidence="2">
    <location>
        <begin position="336"/>
        <end position="346"/>
    </location>
</feature>
<dbReference type="GO" id="GO:0005737">
    <property type="term" value="C:cytoplasm"/>
    <property type="evidence" value="ECO:0007669"/>
    <property type="project" value="TreeGrafter"/>
</dbReference>
<reference evidence="4" key="2">
    <citation type="submission" date="2014-02" db="EMBL/GenBank/DDBJ databases">
        <title>Complete DNA sequence of /Kuraishia capsulata/ illustrates novel genomic features among budding yeasts (/Saccharomycotina/).</title>
        <authorList>
            <person name="Morales L."/>
            <person name="Noel B."/>
            <person name="Porcel B."/>
            <person name="Marcet-Houben M."/>
            <person name="Hullo M-F."/>
            <person name="Sacerdot C."/>
            <person name="Tekaia F."/>
            <person name="Leh-Louis V."/>
            <person name="Despons L."/>
            <person name="Khanna V."/>
            <person name="Aury J-M."/>
            <person name="Barbe V."/>
            <person name="Couloux A."/>
            <person name="Labadie K."/>
            <person name="Pelletier E."/>
            <person name="Souciet J-L."/>
            <person name="Boekhout T."/>
            <person name="Gabaldon T."/>
            <person name="Wincker P."/>
            <person name="Dujon B."/>
        </authorList>
    </citation>
    <scope>NUCLEOTIDE SEQUENCE</scope>
    <source>
        <strain evidence="4">CBS 1993</strain>
    </source>
</reference>
<dbReference type="PANTHER" id="PTHR16461">
    <property type="entry name" value="TOLL-INTERACTING PROTEIN"/>
    <property type="match status" value="1"/>
</dbReference>
<dbReference type="FunFam" id="1.10.8.10:FF:000064">
    <property type="entry name" value="Similar to CUE domain-containing protein"/>
    <property type="match status" value="1"/>
</dbReference>
<dbReference type="PROSITE" id="PS51140">
    <property type="entry name" value="CUE"/>
    <property type="match status" value="1"/>
</dbReference>
<dbReference type="PANTHER" id="PTHR16461:SF5">
    <property type="entry name" value="TOLL-INTERACTING PROTEIN"/>
    <property type="match status" value="1"/>
</dbReference>
<gene>
    <name evidence="4" type="ORF">KUCA_T00001074001</name>
</gene>
<name>W6MKC7_9ASCO</name>
<feature type="compositionally biased region" description="Pro residues" evidence="2">
    <location>
        <begin position="62"/>
        <end position="71"/>
    </location>
</feature>
<dbReference type="GO" id="GO:0006511">
    <property type="term" value="P:ubiquitin-dependent protein catabolic process"/>
    <property type="evidence" value="ECO:0007669"/>
    <property type="project" value="TreeGrafter"/>
</dbReference>
<keyword evidence="5" id="KW-1185">Reference proteome</keyword>
<dbReference type="CDD" id="cd14372">
    <property type="entry name" value="CUE_Cue5p_like"/>
    <property type="match status" value="1"/>
</dbReference>
<dbReference type="GO" id="GO:0031624">
    <property type="term" value="F:ubiquitin conjugating enzyme binding"/>
    <property type="evidence" value="ECO:0007669"/>
    <property type="project" value="TreeGrafter"/>
</dbReference>
<feature type="compositionally biased region" description="Basic and acidic residues" evidence="2">
    <location>
        <begin position="305"/>
        <end position="318"/>
    </location>
</feature>
<sequence length="346" mass="38155">MSDTEKPTETAAEPVSETIESKPVSEKELEKEPVTEDTTEPDTVKETTPATETTSAPSTEAAPPPRPPRPLSPKALAKKTLKDAFPDVDDKYITMVLIASRGEMDPAFSALLYLNDPTVEQELVIPAVVPKPKLPSRNKQLESDEALARRLAREYERQSGRGGSRRSSANPHSGTGAAGRRRYQEGPDGEDDDVLDRFIEKDLPQIKEQFNKNVEEARAKLGGWIGGFKQRINSQTDGSNELFSAFGTGSGNSNKSNDNISYNRDRREDEAVQGVHGITLKDNDLPEKTLPNPPEDIYGTPTTPKAKEPVETKTKWEPLKTVQPDPVSNDTFLVTDSEEDEDEVKK</sequence>
<dbReference type="RefSeq" id="XP_022457120.1">
    <property type="nucleotide sequence ID" value="XM_022605675.1"/>
</dbReference>
<feature type="region of interest" description="Disordered" evidence="2">
    <location>
        <begin position="154"/>
        <end position="193"/>
    </location>
</feature>